<dbReference type="PIRSF" id="PIRSF012562">
    <property type="entry name" value="UCP012562"/>
    <property type="match status" value="1"/>
</dbReference>
<comment type="similarity">
    <text evidence="1">Belongs to the UPF0354 family.</text>
</comment>
<proteinExistence type="inferred from homology"/>
<dbReference type="InterPro" id="IPR010838">
    <property type="entry name" value="DUF1444"/>
</dbReference>
<dbReference type="OrthoDB" id="154553at2"/>
<reference evidence="4" key="1">
    <citation type="submission" date="2016-10" db="EMBL/GenBank/DDBJ databases">
        <authorList>
            <person name="Varghese N."/>
            <person name="Submissions S."/>
        </authorList>
    </citation>
    <scope>NUCLEOTIDE SEQUENCE [LARGE SCALE GENOMIC DNA]</scope>
    <source>
        <strain evidence="4">CGMCC 1.6199</strain>
    </source>
</reference>
<dbReference type="Proteomes" id="UP000182347">
    <property type="component" value="Unassembled WGS sequence"/>
</dbReference>
<feature type="coiled-coil region" evidence="2">
    <location>
        <begin position="51"/>
        <end position="82"/>
    </location>
</feature>
<dbReference type="STRING" id="482461.SAMN05216244_4037"/>
<evidence type="ECO:0000256" key="2">
    <source>
        <dbReference type="SAM" id="Coils"/>
    </source>
</evidence>
<keyword evidence="2" id="KW-0175">Coiled coil</keyword>
<dbReference type="AlphaFoldDB" id="A0A1G9Y3S8"/>
<dbReference type="HAMAP" id="MF_01548">
    <property type="entry name" value="UPF0354"/>
    <property type="match status" value="1"/>
</dbReference>
<sequence length="275" mass="31824">MKMTSIKMKKKLEERMNNPEWNTSFNRDKDTFRIEWKHSHQGITVTIPNIIAKYERRGEAALDELEDHIEEALRIMDQTNELSGKEKNIFPVIRATSFPKKSKSGKQMVVTEHTAETRIYYALDLGKSYQLIDQSMLEEEEWTQERLEEVAAFNVRSLPTDMNHDQVAGNDFYFMASQDGYDASRILNESLLEEMKANSKGELAVAVPHQDVLIFADIQNKMGYDILAQMTMKFFAEGRVPITSLPFMYEDKHLEPVFILAKNKPETQQNSGEDE</sequence>
<accession>A0A1G9Y3S8</accession>
<organism evidence="3 4">
    <name type="scientific">Sediminibacillus halophilus</name>
    <dbReference type="NCBI Taxonomy" id="482461"/>
    <lineage>
        <taxon>Bacteria</taxon>
        <taxon>Bacillati</taxon>
        <taxon>Bacillota</taxon>
        <taxon>Bacilli</taxon>
        <taxon>Bacillales</taxon>
        <taxon>Bacillaceae</taxon>
        <taxon>Sediminibacillus</taxon>
    </lineage>
</organism>
<evidence type="ECO:0000313" key="4">
    <source>
        <dbReference type="Proteomes" id="UP000182347"/>
    </source>
</evidence>
<dbReference type="EMBL" id="FNHF01000008">
    <property type="protein sequence ID" value="SDN03728.1"/>
    <property type="molecule type" value="Genomic_DNA"/>
</dbReference>
<dbReference type="RefSeq" id="WP_074601006.1">
    <property type="nucleotide sequence ID" value="NZ_FNHF01000008.1"/>
</dbReference>
<protein>
    <recommendedName>
        <fullName evidence="1">UPF0354 protein SAMN05216244_4037</fullName>
    </recommendedName>
</protein>
<keyword evidence="4" id="KW-1185">Reference proteome</keyword>
<dbReference type="NCBIfam" id="NF010189">
    <property type="entry name" value="PRK13668.1"/>
    <property type="match status" value="1"/>
</dbReference>
<evidence type="ECO:0000313" key="3">
    <source>
        <dbReference type="EMBL" id="SDN03728.1"/>
    </source>
</evidence>
<evidence type="ECO:0000256" key="1">
    <source>
        <dbReference type="HAMAP-Rule" id="MF_01548"/>
    </source>
</evidence>
<gene>
    <name evidence="3" type="ORF">SAMN05216244_4037</name>
</gene>
<name>A0A1G9Y3S8_9BACI</name>
<dbReference type="Pfam" id="PF07285">
    <property type="entry name" value="DUF1444"/>
    <property type="match status" value="1"/>
</dbReference>